<proteinExistence type="predicted"/>
<evidence type="ECO:0000256" key="7">
    <source>
        <dbReference type="ARBA" id="ARBA00023049"/>
    </source>
</evidence>
<evidence type="ECO:0000313" key="10">
    <source>
        <dbReference type="Proteomes" id="UP001203423"/>
    </source>
</evidence>
<dbReference type="PANTHER" id="PTHR43126:SF1">
    <property type="entry name" value="D-ALANYL-D-ALANINE DIPEPTIDASE"/>
    <property type="match status" value="1"/>
</dbReference>
<dbReference type="Pfam" id="PF01427">
    <property type="entry name" value="Peptidase_M15"/>
    <property type="match status" value="1"/>
</dbReference>
<protein>
    <submittedName>
        <fullName evidence="9">M15 family metallopeptidase</fullName>
    </submittedName>
</protein>
<evidence type="ECO:0000256" key="3">
    <source>
        <dbReference type="ARBA" id="ARBA00022723"/>
    </source>
</evidence>
<dbReference type="SUPFAM" id="SSF55166">
    <property type="entry name" value="Hedgehog/DD-peptidase"/>
    <property type="match status" value="1"/>
</dbReference>
<dbReference type="EMBL" id="JAKIKS010000081">
    <property type="protein sequence ID" value="MCL1126294.1"/>
    <property type="molecule type" value="Genomic_DNA"/>
</dbReference>
<dbReference type="Proteomes" id="UP001203423">
    <property type="component" value="Unassembled WGS sequence"/>
</dbReference>
<comment type="caution">
    <text evidence="9">The sequence shown here is derived from an EMBL/GenBank/DDBJ whole genome shotgun (WGS) entry which is preliminary data.</text>
</comment>
<sequence length="152" mass="17934">MQRVLATFGLGLKIFDAYRPQMSVDHLVRWFQDHQYNKMKLIYYPDLDKADLFKQGFIAKQSAHSRASTLDVTLVSLSSENVIALDMGTHWDFFGEESWTHHIAISPEQRENRMLLQQVMTQAGFRGLKQEWWHFSLENEPFSQTYFNFPVE</sequence>
<evidence type="ECO:0000256" key="5">
    <source>
        <dbReference type="ARBA" id="ARBA00022833"/>
    </source>
</evidence>
<keyword evidence="3" id="KW-0479">Metal-binding</keyword>
<dbReference type="CDD" id="cd14817">
    <property type="entry name" value="D-Ala-D-Ala_dipeptidase_VanX"/>
    <property type="match status" value="1"/>
</dbReference>
<keyword evidence="5" id="KW-0862">Zinc</keyword>
<keyword evidence="10" id="KW-1185">Reference proteome</keyword>
<accession>A0ABT0LFF0</accession>
<gene>
    <name evidence="9" type="ORF">L2764_17855</name>
</gene>
<dbReference type="PIRSF" id="PIRSF026671">
    <property type="entry name" value="AA_dipeptidase"/>
    <property type="match status" value="1"/>
</dbReference>
<dbReference type="InterPro" id="IPR000755">
    <property type="entry name" value="A_A_dipeptidase"/>
</dbReference>
<keyword evidence="7" id="KW-0482">Metalloprotease</keyword>
<keyword evidence="6" id="KW-0224">Dipeptidase</keyword>
<comment type="catalytic activity">
    <reaction evidence="1">
        <text>D-alanyl-D-alanine + H2O = 2 D-alanine</text>
        <dbReference type="Rhea" id="RHEA:20661"/>
        <dbReference type="ChEBI" id="CHEBI:15377"/>
        <dbReference type="ChEBI" id="CHEBI:57416"/>
        <dbReference type="ChEBI" id="CHEBI:57822"/>
        <dbReference type="EC" id="3.4.13.22"/>
    </reaction>
</comment>
<keyword evidence="2" id="KW-0645">Protease</keyword>
<reference evidence="9 10" key="1">
    <citation type="submission" date="2022-01" db="EMBL/GenBank/DDBJ databases">
        <title>Whole genome-based taxonomy of the Shewanellaceae.</title>
        <authorList>
            <person name="Martin-Rodriguez A.J."/>
        </authorList>
    </citation>
    <scope>NUCLEOTIDE SEQUENCE [LARGE SCALE GENOMIC DNA]</scope>
    <source>
        <strain evidence="9 10">DSM 17177</strain>
    </source>
</reference>
<organism evidence="9 10">
    <name type="scientific">Shewanella surugensis</name>
    <dbReference type="NCBI Taxonomy" id="212020"/>
    <lineage>
        <taxon>Bacteria</taxon>
        <taxon>Pseudomonadati</taxon>
        <taxon>Pseudomonadota</taxon>
        <taxon>Gammaproteobacteria</taxon>
        <taxon>Alteromonadales</taxon>
        <taxon>Shewanellaceae</taxon>
        <taxon>Shewanella</taxon>
    </lineage>
</organism>
<evidence type="ECO:0000256" key="6">
    <source>
        <dbReference type="ARBA" id="ARBA00022997"/>
    </source>
</evidence>
<name>A0ABT0LFF0_9GAMM</name>
<evidence type="ECO:0000313" key="9">
    <source>
        <dbReference type="EMBL" id="MCL1126294.1"/>
    </source>
</evidence>
<dbReference type="PANTHER" id="PTHR43126">
    <property type="entry name" value="D-ALANYL-D-ALANINE DIPEPTIDASE"/>
    <property type="match status" value="1"/>
</dbReference>
<evidence type="ECO:0000256" key="4">
    <source>
        <dbReference type="ARBA" id="ARBA00022801"/>
    </source>
</evidence>
<evidence type="ECO:0000256" key="8">
    <source>
        <dbReference type="ARBA" id="ARBA00023316"/>
    </source>
</evidence>
<evidence type="ECO:0000256" key="1">
    <source>
        <dbReference type="ARBA" id="ARBA00001362"/>
    </source>
</evidence>
<dbReference type="InterPro" id="IPR009045">
    <property type="entry name" value="Zn_M74/Hedgehog-like"/>
</dbReference>
<evidence type="ECO:0000256" key="2">
    <source>
        <dbReference type="ARBA" id="ARBA00022670"/>
    </source>
</evidence>
<keyword evidence="8" id="KW-0961">Cell wall biogenesis/degradation</keyword>
<dbReference type="Gene3D" id="3.30.1380.10">
    <property type="match status" value="1"/>
</dbReference>
<keyword evidence="4" id="KW-0378">Hydrolase</keyword>